<protein>
    <recommendedName>
        <fullName evidence="4">Fungal specific transcription factor</fullName>
    </recommendedName>
</protein>
<dbReference type="AlphaFoldDB" id="A0A5C6GP46"/>
<dbReference type="Proteomes" id="UP000317257">
    <property type="component" value="Unassembled WGS sequence"/>
</dbReference>
<dbReference type="EMBL" id="SBHS01000001">
    <property type="protein sequence ID" value="TWU78770.1"/>
    <property type="molecule type" value="Genomic_DNA"/>
</dbReference>
<proteinExistence type="predicted"/>
<evidence type="ECO:0008006" key="4">
    <source>
        <dbReference type="Google" id="ProtNLM"/>
    </source>
</evidence>
<reference evidence="3" key="1">
    <citation type="submission" date="2018-12" db="EMBL/GenBank/DDBJ databases">
        <title>The complete genome of Metarhizium rileyi, a key fungal pathogen of Lepidoptera.</title>
        <authorList>
            <person name="Binneck E."/>
            <person name="Lastra C.C.L."/>
            <person name="Sosa-Gomez D.R."/>
        </authorList>
    </citation>
    <scope>NUCLEOTIDE SEQUENCE [LARGE SCALE GENOMIC DNA]</scope>
    <source>
        <strain evidence="3">Cep018-CH2</strain>
    </source>
</reference>
<dbReference type="PANTHER" id="PTHR39474">
    <property type="entry name" value="UNNAMED PRODUCT"/>
    <property type="match status" value="1"/>
</dbReference>
<comment type="caution">
    <text evidence="2">The sequence shown here is derived from an EMBL/GenBank/DDBJ whole genome shotgun (WGS) entry which is preliminary data.</text>
</comment>
<evidence type="ECO:0000313" key="2">
    <source>
        <dbReference type="EMBL" id="TWU78770.1"/>
    </source>
</evidence>
<feature type="region of interest" description="Disordered" evidence="1">
    <location>
        <begin position="1"/>
        <end position="25"/>
    </location>
</feature>
<feature type="compositionally biased region" description="Low complexity" evidence="1">
    <location>
        <begin position="60"/>
        <end position="80"/>
    </location>
</feature>
<accession>A0A5C6GP46</accession>
<gene>
    <name evidence="2" type="ORF">ED733_006867</name>
</gene>
<organism evidence="2 3">
    <name type="scientific">Metarhizium rileyi (strain RCEF 4871)</name>
    <name type="common">Nomuraea rileyi</name>
    <dbReference type="NCBI Taxonomy" id="1649241"/>
    <lineage>
        <taxon>Eukaryota</taxon>
        <taxon>Fungi</taxon>
        <taxon>Dikarya</taxon>
        <taxon>Ascomycota</taxon>
        <taxon>Pezizomycotina</taxon>
        <taxon>Sordariomycetes</taxon>
        <taxon>Hypocreomycetidae</taxon>
        <taxon>Hypocreales</taxon>
        <taxon>Clavicipitaceae</taxon>
        <taxon>Metarhizium</taxon>
    </lineage>
</organism>
<evidence type="ECO:0000313" key="3">
    <source>
        <dbReference type="Proteomes" id="UP000317257"/>
    </source>
</evidence>
<name>A0A5C6GP46_METRR</name>
<feature type="compositionally biased region" description="Polar residues" evidence="1">
    <location>
        <begin position="1"/>
        <end position="10"/>
    </location>
</feature>
<dbReference type="PANTHER" id="PTHR39474:SF1">
    <property type="entry name" value="FUNGAL SPECIFIC TRANSCRIPTION FACTOR"/>
    <property type="match status" value="1"/>
</dbReference>
<feature type="region of interest" description="Disordered" evidence="1">
    <location>
        <begin position="60"/>
        <end position="99"/>
    </location>
</feature>
<evidence type="ECO:0000256" key="1">
    <source>
        <dbReference type="SAM" id="MobiDB-lite"/>
    </source>
</evidence>
<sequence>MKTRFFNNVTEPRALPISPDSTLSTPHHRNMLLFSRLGPRIAQLSSIQAMSSAKETTVLSPTFYSSSSSSDTSSSPSPNSNRGLPAPGDSTTATLDVSGDGTTVRLDHLGPLVVNIDGTMSRISNWSEMAEIEKQNTLRVLGRRNKQRLEALKGVDKE</sequence>